<evidence type="ECO:0000313" key="2">
    <source>
        <dbReference type="Proteomes" id="UP000199062"/>
    </source>
</evidence>
<accession>A0A1I6LWC2</accession>
<protein>
    <submittedName>
        <fullName evidence="1">Uncharacterized protein</fullName>
    </submittedName>
</protein>
<dbReference type="EMBL" id="FOZK01000003">
    <property type="protein sequence ID" value="SFS07572.1"/>
    <property type="molecule type" value="Genomic_DNA"/>
</dbReference>
<sequence length="73" mass="8248">MACVRCGGSMAEFELGENVSRRCEECGFVDVPVSHVREESPRESWEDAIDRFNARQYGVKRDVTTHRPGTADD</sequence>
<gene>
    <name evidence="1" type="ORF">SAMN05216559_3246</name>
</gene>
<dbReference type="AlphaFoldDB" id="A0A1I6LWC2"/>
<dbReference type="STRING" id="767519.SAMN05216559_3246"/>
<evidence type="ECO:0000313" key="1">
    <source>
        <dbReference type="EMBL" id="SFS07572.1"/>
    </source>
</evidence>
<organism evidence="1 2">
    <name type="scientific">Halomicrobium zhouii</name>
    <dbReference type="NCBI Taxonomy" id="767519"/>
    <lineage>
        <taxon>Archaea</taxon>
        <taxon>Methanobacteriati</taxon>
        <taxon>Methanobacteriota</taxon>
        <taxon>Stenosarchaea group</taxon>
        <taxon>Halobacteria</taxon>
        <taxon>Halobacteriales</taxon>
        <taxon>Haloarculaceae</taxon>
        <taxon>Halomicrobium</taxon>
    </lineage>
</organism>
<name>A0A1I6LWC2_9EURY</name>
<proteinExistence type="predicted"/>
<dbReference type="Proteomes" id="UP000199062">
    <property type="component" value="Unassembled WGS sequence"/>
</dbReference>
<reference evidence="1 2" key="1">
    <citation type="submission" date="2016-10" db="EMBL/GenBank/DDBJ databases">
        <authorList>
            <person name="de Groot N.N."/>
        </authorList>
    </citation>
    <scope>NUCLEOTIDE SEQUENCE [LARGE SCALE GENOMIC DNA]</scope>
    <source>
        <strain evidence="1 2">CGMCC 1.10457</strain>
    </source>
</reference>
<keyword evidence="2" id="KW-1185">Reference proteome</keyword>